<dbReference type="STRING" id="1120920.SAMN03080599_01665"/>
<dbReference type="InterPro" id="IPR004393">
    <property type="entry name" value="NadC"/>
</dbReference>
<dbReference type="Pfam" id="PF02749">
    <property type="entry name" value="QRPTase_N"/>
    <property type="match status" value="1"/>
</dbReference>
<dbReference type="FunFam" id="3.90.1170.20:FF:000001">
    <property type="entry name" value="Nicotinate-nucleotide diphosphorylase (Carboxylating)"/>
    <property type="match status" value="1"/>
</dbReference>
<dbReference type="GO" id="GO:0005737">
    <property type="term" value="C:cytoplasm"/>
    <property type="evidence" value="ECO:0007669"/>
    <property type="project" value="TreeGrafter"/>
</dbReference>
<reference evidence="16 17" key="1">
    <citation type="submission" date="2016-10" db="EMBL/GenBank/DDBJ databases">
        <authorList>
            <person name="de Groot N.N."/>
        </authorList>
    </citation>
    <scope>NUCLEOTIDE SEQUENCE [LARGE SCALE GENOMIC DNA]</scope>
    <source>
        <strain evidence="16 17">DSM 2784</strain>
    </source>
</reference>
<evidence type="ECO:0000313" key="16">
    <source>
        <dbReference type="EMBL" id="SCZ79241.1"/>
    </source>
</evidence>
<accession>A0A1G5S0J8</accession>
<comment type="similarity">
    <text evidence="3 12">Belongs to the NadC/ModD family.</text>
</comment>
<dbReference type="PANTHER" id="PTHR32179">
    <property type="entry name" value="NICOTINATE-NUCLEOTIDE PYROPHOSPHORYLASE [CARBOXYLATING]"/>
    <property type="match status" value="1"/>
</dbReference>
<dbReference type="RefSeq" id="WP_242870843.1">
    <property type="nucleotide sequence ID" value="NZ_FMWL01000006.1"/>
</dbReference>
<evidence type="ECO:0000256" key="4">
    <source>
        <dbReference type="ARBA" id="ARBA00011218"/>
    </source>
</evidence>
<dbReference type="Gene3D" id="3.20.20.70">
    <property type="entry name" value="Aldolase class I"/>
    <property type="match status" value="1"/>
</dbReference>
<dbReference type="InterPro" id="IPR013785">
    <property type="entry name" value="Aldolase_TIM"/>
</dbReference>
<feature type="binding site" evidence="13">
    <location>
        <begin position="260"/>
        <end position="262"/>
    </location>
    <ligand>
        <name>substrate</name>
    </ligand>
</feature>
<dbReference type="PANTHER" id="PTHR32179:SF3">
    <property type="entry name" value="NICOTINATE-NUCLEOTIDE PYROPHOSPHORYLASE [CARBOXYLATING]"/>
    <property type="match status" value="1"/>
</dbReference>
<dbReference type="Pfam" id="PF01729">
    <property type="entry name" value="QRPTase_C"/>
    <property type="match status" value="1"/>
</dbReference>
<dbReference type="FunFam" id="3.20.20.70:FF:000030">
    <property type="entry name" value="Nicotinate-nucleotide pyrophosphorylase, carboxylating"/>
    <property type="match status" value="1"/>
</dbReference>
<evidence type="ECO:0000313" key="17">
    <source>
        <dbReference type="Proteomes" id="UP000199208"/>
    </source>
</evidence>
<feature type="binding site" evidence="13">
    <location>
        <position position="155"/>
    </location>
    <ligand>
        <name>substrate</name>
    </ligand>
</feature>
<feature type="binding site" evidence="13">
    <location>
        <position position="216"/>
    </location>
    <ligand>
        <name>substrate</name>
    </ligand>
</feature>
<evidence type="ECO:0000256" key="8">
    <source>
        <dbReference type="ARBA" id="ARBA00022679"/>
    </source>
</evidence>
<keyword evidence="17" id="KW-1185">Reference proteome</keyword>
<dbReference type="SUPFAM" id="SSF54675">
    <property type="entry name" value="Nicotinate/Quinolinate PRTase N-terminal domain-like"/>
    <property type="match status" value="1"/>
</dbReference>
<dbReference type="GO" id="GO:0034213">
    <property type="term" value="P:quinolinate catabolic process"/>
    <property type="evidence" value="ECO:0007669"/>
    <property type="project" value="TreeGrafter"/>
</dbReference>
<evidence type="ECO:0000256" key="6">
    <source>
        <dbReference type="ARBA" id="ARBA00022642"/>
    </source>
</evidence>
<dbReference type="Proteomes" id="UP000199208">
    <property type="component" value="Unassembled WGS sequence"/>
</dbReference>
<sequence>MITRMLKEVVERGLNEDLHYIDLTTDLLIPAESVSKARIAFKEEGILCGIPVIETVFEALAPGKMRYTYYKQEGDMILQGEAVAEIEGPSQALLKGERLCLNLMQRMSGIATVSRRYADAVRHTQVKIVDTRKTTPGLRALEKYAVRCGGCFNHRFNLSEGVLIKDNHIQACGGIREALEVIRDKVGHTVKLEIEVQDLKGLEVAIAAGADIVMLDNMSAAQVREAVALNDKRVVLEASGGVTLETLKTLAETGVDVISSGALTHSARALDIHMKFIG</sequence>
<keyword evidence="8 12" id="KW-0808">Transferase</keyword>
<evidence type="ECO:0000256" key="2">
    <source>
        <dbReference type="ARBA" id="ARBA00004893"/>
    </source>
</evidence>
<dbReference type="InterPro" id="IPR022412">
    <property type="entry name" value="Quinolinate_PRibosylTrfase_N"/>
</dbReference>
<evidence type="ECO:0000256" key="3">
    <source>
        <dbReference type="ARBA" id="ARBA00009400"/>
    </source>
</evidence>
<dbReference type="GO" id="GO:0004514">
    <property type="term" value="F:nicotinate-nucleotide diphosphorylase (carboxylating) activity"/>
    <property type="evidence" value="ECO:0007669"/>
    <property type="project" value="UniProtKB-EC"/>
</dbReference>
<feature type="binding site" evidence="13">
    <location>
        <position position="98"/>
    </location>
    <ligand>
        <name>substrate</name>
    </ligand>
</feature>
<evidence type="ECO:0000256" key="13">
    <source>
        <dbReference type="PIRSR" id="PIRSR006250-1"/>
    </source>
</evidence>
<dbReference type="EMBL" id="FMWL01000006">
    <property type="protein sequence ID" value="SCZ79241.1"/>
    <property type="molecule type" value="Genomic_DNA"/>
</dbReference>
<evidence type="ECO:0000256" key="10">
    <source>
        <dbReference type="ARBA" id="ARBA00047445"/>
    </source>
</evidence>
<dbReference type="NCBIfam" id="TIGR00078">
    <property type="entry name" value="nadC"/>
    <property type="match status" value="1"/>
</dbReference>
<evidence type="ECO:0000259" key="14">
    <source>
        <dbReference type="Pfam" id="PF01729"/>
    </source>
</evidence>
<evidence type="ECO:0000256" key="5">
    <source>
        <dbReference type="ARBA" id="ARBA00011944"/>
    </source>
</evidence>
<feature type="binding site" evidence="13">
    <location>
        <position position="195"/>
    </location>
    <ligand>
        <name>substrate</name>
    </ligand>
</feature>
<dbReference type="EC" id="2.4.2.19" evidence="5"/>
<dbReference type="InterPro" id="IPR037128">
    <property type="entry name" value="Quinolinate_PRibosylTase_N_sf"/>
</dbReference>
<evidence type="ECO:0000259" key="15">
    <source>
        <dbReference type="Pfam" id="PF02749"/>
    </source>
</evidence>
<organism evidence="16 17">
    <name type="scientific">Acidaminobacter hydrogenoformans DSM 2784</name>
    <dbReference type="NCBI Taxonomy" id="1120920"/>
    <lineage>
        <taxon>Bacteria</taxon>
        <taxon>Bacillati</taxon>
        <taxon>Bacillota</taxon>
        <taxon>Clostridia</taxon>
        <taxon>Peptostreptococcales</taxon>
        <taxon>Acidaminobacteraceae</taxon>
        <taxon>Acidaminobacter</taxon>
    </lineage>
</organism>
<feature type="domain" description="Quinolinate phosphoribosyl transferase N-terminal" evidence="15">
    <location>
        <begin position="22"/>
        <end position="108"/>
    </location>
</feature>
<dbReference type="InterPro" id="IPR027277">
    <property type="entry name" value="NadC/ModD"/>
</dbReference>
<comment type="function">
    <text evidence="1">Involved in the catabolism of quinolinic acid (QA).</text>
</comment>
<dbReference type="SUPFAM" id="SSF51690">
    <property type="entry name" value="Nicotinate/Quinolinate PRTase C-terminal domain-like"/>
    <property type="match status" value="1"/>
</dbReference>
<keyword evidence="6" id="KW-0662">Pyridine nucleotide biosynthesis</keyword>
<evidence type="ECO:0000256" key="1">
    <source>
        <dbReference type="ARBA" id="ARBA00003237"/>
    </source>
</evidence>
<evidence type="ECO:0000256" key="7">
    <source>
        <dbReference type="ARBA" id="ARBA00022676"/>
    </source>
</evidence>
<dbReference type="UniPathway" id="UPA00253">
    <property type="reaction ID" value="UER00331"/>
</dbReference>
<name>A0A1G5S0J8_9FIRM</name>
<feature type="binding site" evidence="13">
    <location>
        <begin position="131"/>
        <end position="133"/>
    </location>
    <ligand>
        <name>substrate</name>
    </ligand>
</feature>
<dbReference type="GO" id="GO:0009435">
    <property type="term" value="P:NAD+ biosynthetic process"/>
    <property type="evidence" value="ECO:0007669"/>
    <property type="project" value="UniProtKB-UniPathway"/>
</dbReference>
<evidence type="ECO:0000256" key="9">
    <source>
        <dbReference type="ARBA" id="ARBA00033102"/>
    </source>
</evidence>
<keyword evidence="7 12" id="KW-0328">Glycosyltransferase</keyword>
<evidence type="ECO:0000256" key="12">
    <source>
        <dbReference type="PIRNR" id="PIRNR006250"/>
    </source>
</evidence>
<protein>
    <recommendedName>
        <fullName evidence="11">Probable nicotinate-nucleotide pyrophosphorylase [carboxylating]</fullName>
        <ecNumber evidence="5">2.4.2.19</ecNumber>
    </recommendedName>
    <alternativeName>
        <fullName evidence="9">Quinolinate phosphoribosyltransferase [decarboxylating]</fullName>
    </alternativeName>
</protein>
<evidence type="ECO:0000256" key="11">
    <source>
        <dbReference type="ARBA" id="ARBA00069173"/>
    </source>
</evidence>
<dbReference type="Gene3D" id="3.90.1170.20">
    <property type="entry name" value="Quinolinate phosphoribosyl transferase, N-terminal domain"/>
    <property type="match status" value="1"/>
</dbReference>
<dbReference type="CDD" id="cd01572">
    <property type="entry name" value="QPRTase"/>
    <property type="match status" value="1"/>
</dbReference>
<dbReference type="PIRSF" id="PIRSF006250">
    <property type="entry name" value="NadC_ModD"/>
    <property type="match status" value="1"/>
</dbReference>
<comment type="catalytic activity">
    <reaction evidence="10">
        <text>nicotinate beta-D-ribonucleotide + CO2 + diphosphate = quinolinate + 5-phospho-alpha-D-ribose 1-diphosphate + 2 H(+)</text>
        <dbReference type="Rhea" id="RHEA:12733"/>
        <dbReference type="ChEBI" id="CHEBI:15378"/>
        <dbReference type="ChEBI" id="CHEBI:16526"/>
        <dbReference type="ChEBI" id="CHEBI:29959"/>
        <dbReference type="ChEBI" id="CHEBI:33019"/>
        <dbReference type="ChEBI" id="CHEBI:57502"/>
        <dbReference type="ChEBI" id="CHEBI:58017"/>
        <dbReference type="EC" id="2.4.2.19"/>
    </reaction>
</comment>
<dbReference type="InterPro" id="IPR036068">
    <property type="entry name" value="Nicotinate_pribotase-like_C"/>
</dbReference>
<feature type="binding site" evidence="13">
    <location>
        <begin position="239"/>
        <end position="241"/>
    </location>
    <ligand>
        <name>substrate</name>
    </ligand>
</feature>
<dbReference type="InterPro" id="IPR002638">
    <property type="entry name" value="Quinolinate_PRibosylTrfase_C"/>
</dbReference>
<dbReference type="AlphaFoldDB" id="A0A1G5S0J8"/>
<gene>
    <name evidence="16" type="ORF">SAMN03080599_01665</name>
</gene>
<comment type="subunit">
    <text evidence="4">Hexamer formed by 3 homodimers.</text>
</comment>
<feature type="binding site" evidence="13">
    <location>
        <position position="165"/>
    </location>
    <ligand>
        <name>substrate</name>
    </ligand>
</feature>
<proteinExistence type="inferred from homology"/>
<comment type="pathway">
    <text evidence="2">Cofactor biosynthesis; NAD(+) biosynthesis; nicotinate D-ribonucleotide from quinolinate: step 1/1.</text>
</comment>
<feature type="domain" description="Quinolinate phosphoribosyl transferase C-terminal" evidence="14">
    <location>
        <begin position="110"/>
        <end position="275"/>
    </location>
</feature>